<dbReference type="GO" id="GO:0016491">
    <property type="term" value="F:oxidoreductase activity"/>
    <property type="evidence" value="ECO:0007669"/>
    <property type="project" value="InterPro"/>
</dbReference>
<dbReference type="PANTHER" id="PTHR43745">
    <property type="entry name" value="NITROREDUCTASE MJ1384-RELATED"/>
    <property type="match status" value="1"/>
</dbReference>
<dbReference type="Pfam" id="PF00881">
    <property type="entry name" value="Nitroreductase"/>
    <property type="match status" value="1"/>
</dbReference>
<dbReference type="EMBL" id="FNYE01000011">
    <property type="protein sequence ID" value="SEJ43939.1"/>
    <property type="molecule type" value="Genomic_DNA"/>
</dbReference>
<feature type="domain" description="Nitroreductase" evidence="1">
    <location>
        <begin position="60"/>
        <end position="226"/>
    </location>
</feature>
<accession>A0A1H6YRR1</accession>
<reference evidence="3" key="1">
    <citation type="submission" date="2016-10" db="EMBL/GenBank/DDBJ databases">
        <authorList>
            <person name="Varghese N."/>
            <person name="Submissions S."/>
        </authorList>
    </citation>
    <scope>NUCLEOTIDE SEQUENCE [LARGE SCALE GENOMIC DNA]</scope>
    <source>
        <strain evidence="3">LMG 26031</strain>
    </source>
</reference>
<dbReference type="PANTHER" id="PTHR43745:SF2">
    <property type="entry name" value="NITROREDUCTASE MJ1384-RELATED"/>
    <property type="match status" value="1"/>
</dbReference>
<dbReference type="InterPro" id="IPR029479">
    <property type="entry name" value="Nitroreductase"/>
</dbReference>
<sequence>MKVDLFLDADDHAMIKPIFRIGAALLNTPAPRPVEGTPAPHIGLPVAHRSGGMPLLDALAARQTSRSFADTPIDHGTLSDLLWAADGINRDADGGRTAPSALGGYEIDVYVLLANGTYRYDPVNHALELVASADLRSMTGYQDFHGHAPVNLVYVADLTRMQDIPQTQREAFAYASAGAILQNVYLFCASAGLAAAARGWMNRTALAVNLKLPVGSAALLAQTIGHFSGTDKP</sequence>
<dbReference type="Gene3D" id="3.40.109.10">
    <property type="entry name" value="NADH Oxidase"/>
    <property type="match status" value="1"/>
</dbReference>
<evidence type="ECO:0000259" key="1">
    <source>
        <dbReference type="Pfam" id="PF00881"/>
    </source>
</evidence>
<dbReference type="SUPFAM" id="SSF55469">
    <property type="entry name" value="FMN-dependent nitroreductase-like"/>
    <property type="match status" value="1"/>
</dbReference>
<dbReference type="STRING" id="667676.SAMN05192539_101113"/>
<organism evidence="2 3">
    <name type="scientific">Paraburkholderia diazotrophica</name>
    <dbReference type="NCBI Taxonomy" id="667676"/>
    <lineage>
        <taxon>Bacteria</taxon>
        <taxon>Pseudomonadati</taxon>
        <taxon>Pseudomonadota</taxon>
        <taxon>Betaproteobacteria</taxon>
        <taxon>Burkholderiales</taxon>
        <taxon>Burkholderiaceae</taxon>
        <taxon>Paraburkholderia</taxon>
    </lineage>
</organism>
<dbReference type="InterPro" id="IPR000415">
    <property type="entry name" value="Nitroreductase-like"/>
</dbReference>
<dbReference type="AlphaFoldDB" id="A0A1H6YRR1"/>
<dbReference type="InterPro" id="IPR052544">
    <property type="entry name" value="Bacteriocin_Proc_Enz"/>
</dbReference>
<dbReference type="Proteomes" id="UP000198866">
    <property type="component" value="Unassembled WGS sequence"/>
</dbReference>
<proteinExistence type="predicted"/>
<dbReference type="CDD" id="cd02142">
    <property type="entry name" value="McbC_SagB-like_oxidoreductase"/>
    <property type="match status" value="1"/>
</dbReference>
<evidence type="ECO:0000313" key="3">
    <source>
        <dbReference type="Proteomes" id="UP000198866"/>
    </source>
</evidence>
<name>A0A1H6YRR1_9BURK</name>
<gene>
    <name evidence="2" type="ORF">SAMN05192539_101113</name>
</gene>
<protein>
    <submittedName>
        <fullName evidence="2">SagB-type dehydrogenase domain-containing protein</fullName>
    </submittedName>
</protein>
<keyword evidence="3" id="KW-1185">Reference proteome</keyword>
<evidence type="ECO:0000313" key="2">
    <source>
        <dbReference type="EMBL" id="SEJ43939.1"/>
    </source>
</evidence>